<dbReference type="InterPro" id="IPR006143">
    <property type="entry name" value="RND_pump_MFP"/>
</dbReference>
<accession>A0ABS7PGU8</accession>
<feature type="compositionally biased region" description="Low complexity" evidence="3">
    <location>
        <begin position="367"/>
        <end position="380"/>
    </location>
</feature>
<evidence type="ECO:0000259" key="8">
    <source>
        <dbReference type="Pfam" id="PF25967"/>
    </source>
</evidence>
<evidence type="ECO:0000313" key="9">
    <source>
        <dbReference type="EMBL" id="MBY8338300.1"/>
    </source>
</evidence>
<dbReference type="Gene3D" id="2.40.420.20">
    <property type="match status" value="1"/>
</dbReference>
<feature type="domain" description="Multidrug resistance protein MdtA-like beta-barrel" evidence="7">
    <location>
        <begin position="202"/>
        <end position="292"/>
    </location>
</feature>
<feature type="domain" description="Multidrug resistance protein MdtA-like barrel-sandwich hybrid" evidence="6">
    <location>
        <begin position="55"/>
        <end position="193"/>
    </location>
</feature>
<dbReference type="PANTHER" id="PTHR30158">
    <property type="entry name" value="ACRA/E-RELATED COMPONENT OF DRUG EFFLUX TRANSPORTER"/>
    <property type="match status" value="1"/>
</dbReference>
<dbReference type="Proteomes" id="UP000759298">
    <property type="component" value="Unassembled WGS sequence"/>
</dbReference>
<comment type="subcellular location">
    <subcellularLocation>
        <location evidence="1">Cell envelope</location>
    </subcellularLocation>
</comment>
<feature type="domain" description="Multidrug resistance protein MdtA-like C-terminal permuted SH3" evidence="8">
    <location>
        <begin position="298"/>
        <end position="357"/>
    </location>
</feature>
<organism evidence="9 10">
    <name type="scientific">Alteriqipengyuania abyssalis</name>
    <dbReference type="NCBI Taxonomy" id="2860200"/>
    <lineage>
        <taxon>Bacteria</taxon>
        <taxon>Pseudomonadati</taxon>
        <taxon>Pseudomonadota</taxon>
        <taxon>Alphaproteobacteria</taxon>
        <taxon>Sphingomonadales</taxon>
        <taxon>Erythrobacteraceae</taxon>
        <taxon>Alteriqipengyuania</taxon>
    </lineage>
</organism>
<sequence>MKPILAGLAACLMLTACSSNEEAPAPQAVPVQTITVKRQSIPNVIELPGRVEPVRTAEVRARVTGIVQQRLYEEGTDVRAGQPLFRIDPRELRANYAQTQAALTRARATAANARAVVERYRPLVEENAISGQEYDAALAAAREADANVAQIRAQLEASSLQLGYTTVRAPISGRAGRAEVTEGALVSQGEGTLMTRIEQSSPVYVSFAQAASQVLKLRRAISAGQVNLGDDDRIEVRLTYSDGTEYPIPGYIDFLAFSVDQETGTVELRAEFPNPDRLLLPGEFVRAQIYAGQVPDGLVVPQRAVSLTEDGGTVFVVSGEGQATVRPVQLGAMVDGNWIIESGLKPGDKVIVSNLQKIRPGAPVKIANKAAGGKPASNKPAAKKPAAKQQPARTSGAE</sequence>
<dbReference type="Gene3D" id="2.40.50.100">
    <property type="match status" value="1"/>
</dbReference>
<gene>
    <name evidence="9" type="ORF">KYN89_14720</name>
</gene>
<comment type="similarity">
    <text evidence="2">Belongs to the membrane fusion protein (MFP) (TC 8.A.1) family.</text>
</comment>
<evidence type="ECO:0000259" key="7">
    <source>
        <dbReference type="Pfam" id="PF25944"/>
    </source>
</evidence>
<reference evidence="9 10" key="1">
    <citation type="submission" date="2021-07" db="EMBL/GenBank/DDBJ databases">
        <title>Alteriqipengyuania abyssalis NZ-12B nov, sp.nov isolated from deep sea sponge in pacific ocean.</title>
        <authorList>
            <person name="Tareen S."/>
            <person name="Wink J."/>
        </authorList>
    </citation>
    <scope>NUCLEOTIDE SEQUENCE [LARGE SCALE GENOMIC DNA]</scope>
    <source>
        <strain evidence="9 10">NZ-12B</strain>
    </source>
</reference>
<evidence type="ECO:0000259" key="6">
    <source>
        <dbReference type="Pfam" id="PF25917"/>
    </source>
</evidence>
<feature type="chain" id="PRO_5045247001" evidence="4">
    <location>
        <begin position="24"/>
        <end position="398"/>
    </location>
</feature>
<feature type="region of interest" description="Disordered" evidence="3">
    <location>
        <begin position="367"/>
        <end position="398"/>
    </location>
</feature>
<dbReference type="EMBL" id="JAHWXP010000005">
    <property type="protein sequence ID" value="MBY8338300.1"/>
    <property type="molecule type" value="Genomic_DNA"/>
</dbReference>
<protein>
    <submittedName>
        <fullName evidence="9">Efflux RND transporter periplasmic adaptor subunit</fullName>
    </submittedName>
</protein>
<dbReference type="InterPro" id="IPR058627">
    <property type="entry name" value="MdtA-like_C"/>
</dbReference>
<keyword evidence="10" id="KW-1185">Reference proteome</keyword>
<feature type="domain" description="Multidrug resistance protein MdtA-like alpha-helical hairpin" evidence="5">
    <location>
        <begin position="96"/>
        <end position="165"/>
    </location>
</feature>
<feature type="signal peptide" evidence="4">
    <location>
        <begin position="1"/>
        <end position="23"/>
    </location>
</feature>
<evidence type="ECO:0000256" key="2">
    <source>
        <dbReference type="ARBA" id="ARBA00009477"/>
    </source>
</evidence>
<dbReference type="PROSITE" id="PS51257">
    <property type="entry name" value="PROKAR_LIPOPROTEIN"/>
    <property type="match status" value="1"/>
</dbReference>
<dbReference type="Pfam" id="PF25876">
    <property type="entry name" value="HH_MFP_RND"/>
    <property type="match status" value="1"/>
</dbReference>
<dbReference type="RefSeq" id="WP_222825796.1">
    <property type="nucleotide sequence ID" value="NZ_JAHWXP010000005.1"/>
</dbReference>
<dbReference type="NCBIfam" id="TIGR01730">
    <property type="entry name" value="RND_mfp"/>
    <property type="match status" value="1"/>
</dbReference>
<dbReference type="InterPro" id="IPR058625">
    <property type="entry name" value="MdtA-like_BSH"/>
</dbReference>
<evidence type="ECO:0000256" key="1">
    <source>
        <dbReference type="ARBA" id="ARBA00004196"/>
    </source>
</evidence>
<dbReference type="Gene3D" id="2.40.30.170">
    <property type="match status" value="1"/>
</dbReference>
<name>A0ABS7PGU8_9SPHN</name>
<evidence type="ECO:0000259" key="5">
    <source>
        <dbReference type="Pfam" id="PF25876"/>
    </source>
</evidence>
<dbReference type="InterPro" id="IPR058624">
    <property type="entry name" value="MdtA-like_HH"/>
</dbReference>
<evidence type="ECO:0000313" key="10">
    <source>
        <dbReference type="Proteomes" id="UP000759298"/>
    </source>
</evidence>
<evidence type="ECO:0000256" key="4">
    <source>
        <dbReference type="SAM" id="SignalP"/>
    </source>
</evidence>
<dbReference type="Pfam" id="PF25917">
    <property type="entry name" value="BSH_RND"/>
    <property type="match status" value="1"/>
</dbReference>
<keyword evidence="4" id="KW-0732">Signal</keyword>
<dbReference type="InterPro" id="IPR058626">
    <property type="entry name" value="MdtA-like_b-barrel"/>
</dbReference>
<dbReference type="Pfam" id="PF25944">
    <property type="entry name" value="Beta-barrel_RND"/>
    <property type="match status" value="1"/>
</dbReference>
<proteinExistence type="inferred from homology"/>
<dbReference type="Gene3D" id="1.10.287.470">
    <property type="entry name" value="Helix hairpin bin"/>
    <property type="match status" value="1"/>
</dbReference>
<comment type="caution">
    <text evidence="9">The sequence shown here is derived from an EMBL/GenBank/DDBJ whole genome shotgun (WGS) entry which is preliminary data.</text>
</comment>
<dbReference type="Pfam" id="PF25967">
    <property type="entry name" value="RND-MFP_C"/>
    <property type="match status" value="1"/>
</dbReference>
<evidence type="ECO:0000256" key="3">
    <source>
        <dbReference type="SAM" id="MobiDB-lite"/>
    </source>
</evidence>
<dbReference type="SUPFAM" id="SSF111369">
    <property type="entry name" value="HlyD-like secretion proteins"/>
    <property type="match status" value="1"/>
</dbReference>